<feature type="binding site" evidence="9 11">
    <location>
        <position position="131"/>
    </location>
    <ligand>
        <name>substrate</name>
    </ligand>
</feature>
<comment type="function">
    <text evidence="1 9">Catalyzes the decarboxylation of orotidine 5'-monophosphate (OMP) to uridine 5'-monophosphate (UMP).</text>
</comment>
<evidence type="ECO:0000313" key="13">
    <source>
        <dbReference type="EMBL" id="HAG5771824.1"/>
    </source>
</evidence>
<evidence type="ECO:0000256" key="7">
    <source>
        <dbReference type="ARBA" id="ARBA00049157"/>
    </source>
</evidence>
<evidence type="ECO:0000256" key="3">
    <source>
        <dbReference type="ARBA" id="ARBA00011738"/>
    </source>
</evidence>
<dbReference type="UniPathway" id="UPA00070">
    <property type="reaction ID" value="UER00120"/>
</dbReference>
<reference evidence="13" key="1">
    <citation type="journal article" date="2018" name="Genome Biol.">
        <title>SKESA: strategic k-mer extension for scrupulous assemblies.</title>
        <authorList>
            <person name="Souvorov A."/>
            <person name="Agarwala R."/>
            <person name="Lipman D.J."/>
        </authorList>
    </citation>
    <scope>NUCLEOTIDE SEQUENCE [LARGE SCALE GENOMIC DNA]</scope>
    <source>
        <strain evidence="13">1839</strain>
    </source>
</reference>
<dbReference type="NCBIfam" id="NF001273">
    <property type="entry name" value="PRK00230.1"/>
    <property type="match status" value="1"/>
</dbReference>
<protein>
    <recommendedName>
        <fullName evidence="9">Orotidine 5'-phosphate decarboxylase</fullName>
        <ecNumber evidence="9">4.1.1.23</ecNumber>
    </recommendedName>
    <alternativeName>
        <fullName evidence="9">OMP decarboxylase</fullName>
        <shortName evidence="9">OMPDCase</shortName>
        <shortName evidence="9">OMPdecase</shortName>
    </alternativeName>
</protein>
<dbReference type="SUPFAM" id="SSF51366">
    <property type="entry name" value="Ribulose-phoshate binding barrel"/>
    <property type="match status" value="1"/>
</dbReference>
<proteinExistence type="inferred from homology"/>
<dbReference type="HAMAP" id="MF_01200_B">
    <property type="entry name" value="OMPdecase_type1_B"/>
    <property type="match status" value="1"/>
</dbReference>
<feature type="active site" description="For OMPdecase activity" evidence="10">
    <location>
        <position position="73"/>
    </location>
</feature>
<dbReference type="PANTHER" id="PTHR32119:SF2">
    <property type="entry name" value="OROTIDINE 5'-PHOSPHATE DECARBOXYLASE"/>
    <property type="match status" value="1"/>
</dbReference>
<evidence type="ECO:0000256" key="8">
    <source>
        <dbReference type="ARBA" id="ARBA00061012"/>
    </source>
</evidence>
<comment type="pathway">
    <text evidence="2 9 12">Pyrimidine metabolism; UMP biosynthesis via de novo pathway; UMP from orotate: step 2/2.</text>
</comment>
<dbReference type="GO" id="GO:0004590">
    <property type="term" value="F:orotidine-5'-phosphate decarboxylase activity"/>
    <property type="evidence" value="ECO:0007669"/>
    <property type="project" value="UniProtKB-UniRule"/>
</dbReference>
<comment type="subunit">
    <text evidence="3 9">Homodimer.</text>
</comment>
<dbReference type="InterPro" id="IPR001754">
    <property type="entry name" value="OMPdeCOase_dom"/>
</dbReference>
<accession>A0A765X4L8</accession>
<dbReference type="PROSITE" id="PS00156">
    <property type="entry name" value="OMPDECASE"/>
    <property type="match status" value="1"/>
</dbReference>
<dbReference type="Gene3D" id="3.20.20.70">
    <property type="entry name" value="Aldolase class I"/>
    <property type="match status" value="1"/>
</dbReference>
<dbReference type="InterPro" id="IPR011060">
    <property type="entry name" value="RibuloseP-bd_barrel"/>
</dbReference>
<comment type="similarity">
    <text evidence="8 9">Belongs to the OMP decarboxylase family. Type 1 subfamily.</text>
</comment>
<evidence type="ECO:0000256" key="2">
    <source>
        <dbReference type="ARBA" id="ARBA00004861"/>
    </source>
</evidence>
<evidence type="ECO:0000256" key="5">
    <source>
        <dbReference type="ARBA" id="ARBA00022975"/>
    </source>
</evidence>
<keyword evidence="6 9" id="KW-0456">Lyase</keyword>
<dbReference type="GO" id="GO:0044205">
    <property type="term" value="P:'de novo' UMP biosynthetic process"/>
    <property type="evidence" value="ECO:0007669"/>
    <property type="project" value="UniProtKB-UniRule"/>
</dbReference>
<dbReference type="PANTHER" id="PTHR32119">
    <property type="entry name" value="OROTIDINE 5'-PHOSPHATE DECARBOXYLASE"/>
    <property type="match status" value="1"/>
</dbReference>
<name>A0A765X4L8_ECOLX</name>
<dbReference type="InterPro" id="IPR013785">
    <property type="entry name" value="Aldolase_TIM"/>
</dbReference>
<dbReference type="InterPro" id="IPR018089">
    <property type="entry name" value="OMPdecase_AS"/>
</dbReference>
<evidence type="ECO:0000256" key="10">
    <source>
        <dbReference type="PIRSR" id="PIRSR614732-1"/>
    </source>
</evidence>
<dbReference type="EMBL" id="DAAYTU010000023">
    <property type="protein sequence ID" value="HAG5771824.1"/>
    <property type="molecule type" value="Genomic_DNA"/>
</dbReference>
<comment type="catalytic activity">
    <reaction evidence="7 9 12">
        <text>orotidine 5'-phosphate + H(+) = UMP + CO2</text>
        <dbReference type="Rhea" id="RHEA:11596"/>
        <dbReference type="ChEBI" id="CHEBI:15378"/>
        <dbReference type="ChEBI" id="CHEBI:16526"/>
        <dbReference type="ChEBI" id="CHEBI:57538"/>
        <dbReference type="ChEBI" id="CHEBI:57865"/>
        <dbReference type="EC" id="4.1.1.23"/>
    </reaction>
</comment>
<keyword evidence="4 9" id="KW-0210">Decarboxylase</keyword>
<dbReference type="GO" id="GO:0006207">
    <property type="term" value="P:'de novo' pyrimidine nucleobase biosynthetic process"/>
    <property type="evidence" value="ECO:0007669"/>
    <property type="project" value="InterPro"/>
</dbReference>
<dbReference type="CDD" id="cd04725">
    <property type="entry name" value="OMP_decarboxylase_like"/>
    <property type="match status" value="1"/>
</dbReference>
<dbReference type="GO" id="GO:0005829">
    <property type="term" value="C:cytosol"/>
    <property type="evidence" value="ECO:0007669"/>
    <property type="project" value="TreeGrafter"/>
</dbReference>
<dbReference type="SMART" id="SM00934">
    <property type="entry name" value="OMPdecase"/>
    <property type="match status" value="1"/>
</dbReference>
<dbReference type="EC" id="4.1.1.23" evidence="9"/>
<sequence>MTLSASSSSCAVTNSPVVVALDYNNRDAALAFVDKIDPRDCRLKVGKEMFTLFGPQFVRELQQRGFDIFLDLKFHDIPNTAAHAVAAAADLGVWMVNVHASGGVRMMTAAREALVPFGKDAPLLIAVTVLTSMEASDLADLGVTLSPADYAERLAALTQKCGLDGVVCSAQEAVRFKQAFGQDFKLVTPGIRPQGSDAGDQRRIMTPEQALAAGVDYMVIGRPVTQSVDPEQTLKAINASLQRSA</sequence>
<feature type="binding site" evidence="9 11">
    <location>
        <position position="22"/>
    </location>
    <ligand>
        <name>substrate</name>
    </ligand>
</feature>
<reference evidence="13" key="2">
    <citation type="submission" date="2020-02" db="EMBL/GenBank/DDBJ databases">
        <authorList>
            <consortium name="NCBI Pathogen Detection Project"/>
        </authorList>
    </citation>
    <scope>NUCLEOTIDE SEQUENCE</scope>
    <source>
        <strain evidence="13">1839</strain>
    </source>
</reference>
<evidence type="ECO:0000256" key="6">
    <source>
        <dbReference type="ARBA" id="ARBA00023239"/>
    </source>
</evidence>
<feature type="active site" description="For OMPdecase activity" evidence="10">
    <location>
        <position position="71"/>
    </location>
</feature>
<feature type="active site" description="For OMPdecase activity" evidence="10">
    <location>
        <position position="76"/>
    </location>
</feature>
<feature type="binding site" evidence="9 11">
    <location>
        <position position="221"/>
    </location>
    <ligand>
        <name>substrate</name>
    </ligand>
</feature>
<organism evidence="13">
    <name type="scientific">Escherichia coli</name>
    <dbReference type="NCBI Taxonomy" id="562"/>
    <lineage>
        <taxon>Bacteria</taxon>
        <taxon>Pseudomonadati</taxon>
        <taxon>Pseudomonadota</taxon>
        <taxon>Gammaproteobacteria</taxon>
        <taxon>Enterobacterales</taxon>
        <taxon>Enterobacteriaceae</taxon>
        <taxon>Escherichia</taxon>
    </lineage>
</organism>
<evidence type="ECO:0000256" key="1">
    <source>
        <dbReference type="ARBA" id="ARBA00002356"/>
    </source>
</evidence>
<dbReference type="Pfam" id="PF00215">
    <property type="entry name" value="OMPdecase"/>
    <property type="match status" value="1"/>
</dbReference>
<evidence type="ECO:0000256" key="9">
    <source>
        <dbReference type="HAMAP-Rule" id="MF_01200"/>
    </source>
</evidence>
<evidence type="ECO:0000256" key="11">
    <source>
        <dbReference type="PIRSR" id="PIRSR614732-2"/>
    </source>
</evidence>
<gene>
    <name evidence="9 13" type="primary">pyrF</name>
    <name evidence="13" type="ORF">GGB84_003554</name>
</gene>
<dbReference type="NCBIfam" id="TIGR01740">
    <property type="entry name" value="pyrF"/>
    <property type="match status" value="1"/>
</dbReference>
<dbReference type="FunFam" id="3.20.20.70:FF:000015">
    <property type="entry name" value="Orotidine 5'-phosphate decarboxylase"/>
    <property type="match status" value="1"/>
</dbReference>
<comment type="caution">
    <text evidence="13">The sequence shown here is derived from an EMBL/GenBank/DDBJ whole genome shotgun (WGS) entry which is preliminary data.</text>
</comment>
<feature type="binding site" evidence="9 11">
    <location>
        <position position="222"/>
    </location>
    <ligand>
        <name>substrate</name>
    </ligand>
</feature>
<evidence type="ECO:0000256" key="4">
    <source>
        <dbReference type="ARBA" id="ARBA00022793"/>
    </source>
</evidence>
<feature type="binding site" evidence="9 11">
    <location>
        <position position="44"/>
    </location>
    <ligand>
        <name>substrate</name>
    </ligand>
</feature>
<dbReference type="InterPro" id="IPR047596">
    <property type="entry name" value="OMPdecase_bac"/>
</dbReference>
<feature type="active site" description="Proton donor" evidence="9">
    <location>
        <position position="73"/>
    </location>
</feature>
<dbReference type="InterPro" id="IPR014732">
    <property type="entry name" value="OMPdecase"/>
</dbReference>
<feature type="binding site" evidence="9 11">
    <location>
        <position position="201"/>
    </location>
    <ligand>
        <name>substrate</name>
    </ligand>
</feature>
<keyword evidence="5 9" id="KW-0665">Pyrimidine biosynthesis</keyword>
<evidence type="ECO:0000256" key="12">
    <source>
        <dbReference type="RuleBase" id="RU000512"/>
    </source>
</evidence>
<feature type="binding site" evidence="9">
    <location>
        <begin position="71"/>
        <end position="80"/>
    </location>
    <ligand>
        <name>substrate</name>
    </ligand>
</feature>
<feature type="binding site" evidence="9 11">
    <location>
        <position position="192"/>
    </location>
    <ligand>
        <name>substrate</name>
    </ligand>
</feature>
<dbReference type="AlphaFoldDB" id="A0A765X4L8"/>